<dbReference type="AlphaFoldDB" id="A0A0A1TK24"/>
<gene>
    <name evidence="1" type="ORF">VHEMI06827</name>
</gene>
<keyword evidence="2" id="KW-1185">Reference proteome</keyword>
<reference evidence="1 2" key="1">
    <citation type="journal article" date="2015" name="Genome Announc.">
        <title>Draft Genome Sequence and Gene Annotation of the Entomopathogenic Fungus Verticillium hemipterigenum.</title>
        <authorList>
            <person name="Horn F."/>
            <person name="Habel A."/>
            <person name="Scharf D.H."/>
            <person name="Dworschak J."/>
            <person name="Brakhage A.A."/>
            <person name="Guthke R."/>
            <person name="Hertweck C."/>
            <person name="Linde J."/>
        </authorList>
    </citation>
    <scope>NUCLEOTIDE SEQUENCE [LARGE SCALE GENOMIC DNA]</scope>
</reference>
<dbReference type="SUPFAM" id="SSF54768">
    <property type="entry name" value="dsRNA-binding domain-like"/>
    <property type="match status" value="1"/>
</dbReference>
<dbReference type="PANTHER" id="PTHR42030">
    <property type="entry name" value="DRBM DOMAIN-CONTAINING PROTEIN"/>
    <property type="match status" value="1"/>
</dbReference>
<dbReference type="Proteomes" id="UP000039046">
    <property type="component" value="Unassembled WGS sequence"/>
</dbReference>
<proteinExistence type="predicted"/>
<protein>
    <submittedName>
        <fullName evidence="1">Putative Pc13g06420 protein</fullName>
    </submittedName>
</protein>
<dbReference type="CDD" id="cd00048">
    <property type="entry name" value="DSRM_SF"/>
    <property type="match status" value="1"/>
</dbReference>
<name>A0A0A1TK24_9HYPO</name>
<dbReference type="OrthoDB" id="5418749at2759"/>
<accession>A0A0A1TK24</accession>
<dbReference type="HOGENOM" id="CLU_131085_0_0_1"/>
<evidence type="ECO:0000313" key="2">
    <source>
        <dbReference type="Proteomes" id="UP000039046"/>
    </source>
</evidence>
<dbReference type="PANTHER" id="PTHR42030:SF1">
    <property type="entry name" value="DRBM DOMAIN-CONTAINING PROTEIN"/>
    <property type="match status" value="1"/>
</dbReference>
<dbReference type="Gene3D" id="3.30.160.20">
    <property type="match status" value="1"/>
</dbReference>
<sequence>MSVSSSSVATSATKSWQERLEDLCRDAQISPPVFQLLSDRRGGRTAWSSQVTVQGKTHAARFWYDGNNLNNAKEDAAECAINWLNSQPNRAAASPW</sequence>
<dbReference type="EMBL" id="CDHN01000003">
    <property type="protein sequence ID" value="CEJ91090.1"/>
    <property type="molecule type" value="Genomic_DNA"/>
</dbReference>
<evidence type="ECO:0000313" key="1">
    <source>
        <dbReference type="EMBL" id="CEJ91090.1"/>
    </source>
</evidence>
<organism evidence="1 2">
    <name type="scientific">[Torrubiella] hemipterigena</name>
    <dbReference type="NCBI Taxonomy" id="1531966"/>
    <lineage>
        <taxon>Eukaryota</taxon>
        <taxon>Fungi</taxon>
        <taxon>Dikarya</taxon>
        <taxon>Ascomycota</taxon>
        <taxon>Pezizomycotina</taxon>
        <taxon>Sordariomycetes</taxon>
        <taxon>Hypocreomycetidae</taxon>
        <taxon>Hypocreales</taxon>
        <taxon>Clavicipitaceae</taxon>
        <taxon>Clavicipitaceae incertae sedis</taxon>
        <taxon>'Torrubiella' clade</taxon>
    </lineage>
</organism>